<keyword evidence="1" id="KW-0472">Membrane</keyword>
<protein>
    <submittedName>
        <fullName evidence="2">Uncharacterized protein</fullName>
    </submittedName>
</protein>
<evidence type="ECO:0000256" key="1">
    <source>
        <dbReference type="SAM" id="Phobius"/>
    </source>
</evidence>
<gene>
    <name evidence="2" type="ORF">niasHT_028940</name>
</gene>
<dbReference type="InterPro" id="IPR019425">
    <property type="entry name" value="7TM_GPCR_serpentine_rcpt_Srt"/>
</dbReference>
<dbReference type="Pfam" id="PF10321">
    <property type="entry name" value="7TM_GPCR_Srt"/>
    <property type="match status" value="1"/>
</dbReference>
<feature type="transmembrane region" description="Helical" evidence="1">
    <location>
        <begin position="59"/>
        <end position="80"/>
    </location>
</feature>
<dbReference type="AlphaFoldDB" id="A0ABD2KP87"/>
<sequence>MELFLFRHAEYERLYNCTALRIDSVPLEFRQFVAGGIVKCVLCAIYYKHFHDNSCYKLLFFIGTTDFGIFWVLGFFSGWLCLSGAVFCSSPTLMYLVGVAVTSTFGVGAGRGRATTSVGAPGFSSVPASITF</sequence>
<comment type="caution">
    <text evidence="2">The sequence shown here is derived from an EMBL/GenBank/DDBJ whole genome shotgun (WGS) entry which is preliminary data.</text>
</comment>
<evidence type="ECO:0000313" key="3">
    <source>
        <dbReference type="Proteomes" id="UP001620626"/>
    </source>
</evidence>
<keyword evidence="1" id="KW-0812">Transmembrane</keyword>
<feature type="transmembrane region" description="Helical" evidence="1">
    <location>
        <begin position="92"/>
        <end position="110"/>
    </location>
</feature>
<keyword evidence="3" id="KW-1185">Reference proteome</keyword>
<accession>A0ABD2KP87</accession>
<dbReference type="EMBL" id="JBICBT010000709">
    <property type="protein sequence ID" value="KAL3104517.1"/>
    <property type="molecule type" value="Genomic_DNA"/>
</dbReference>
<organism evidence="2 3">
    <name type="scientific">Heterodera trifolii</name>
    <dbReference type="NCBI Taxonomy" id="157864"/>
    <lineage>
        <taxon>Eukaryota</taxon>
        <taxon>Metazoa</taxon>
        <taxon>Ecdysozoa</taxon>
        <taxon>Nematoda</taxon>
        <taxon>Chromadorea</taxon>
        <taxon>Rhabditida</taxon>
        <taxon>Tylenchina</taxon>
        <taxon>Tylenchomorpha</taxon>
        <taxon>Tylenchoidea</taxon>
        <taxon>Heteroderidae</taxon>
        <taxon>Heteroderinae</taxon>
        <taxon>Heterodera</taxon>
    </lineage>
</organism>
<evidence type="ECO:0000313" key="2">
    <source>
        <dbReference type="EMBL" id="KAL3104517.1"/>
    </source>
</evidence>
<keyword evidence="1" id="KW-1133">Transmembrane helix</keyword>
<proteinExistence type="predicted"/>
<name>A0ABD2KP87_9BILA</name>
<reference evidence="2 3" key="1">
    <citation type="submission" date="2024-10" db="EMBL/GenBank/DDBJ databases">
        <authorList>
            <person name="Kim D."/>
        </authorList>
    </citation>
    <scope>NUCLEOTIDE SEQUENCE [LARGE SCALE GENOMIC DNA]</scope>
    <source>
        <strain evidence="2">BH-2024</strain>
    </source>
</reference>
<dbReference type="Proteomes" id="UP001620626">
    <property type="component" value="Unassembled WGS sequence"/>
</dbReference>